<feature type="domain" description="Xylose isomerase-like TIM barrel" evidence="1">
    <location>
        <begin position="20"/>
        <end position="154"/>
    </location>
</feature>
<dbReference type="InterPro" id="IPR013022">
    <property type="entry name" value="Xyl_isomerase-like_TIM-brl"/>
</dbReference>
<dbReference type="GO" id="GO:0016853">
    <property type="term" value="F:isomerase activity"/>
    <property type="evidence" value="ECO:0007669"/>
    <property type="project" value="UniProtKB-KW"/>
</dbReference>
<proteinExistence type="predicted"/>
<accession>A0ABW1P5X1</accession>
<protein>
    <submittedName>
        <fullName evidence="2">Sugar phosphate isomerase/epimerase family protein</fullName>
    </submittedName>
</protein>
<dbReference type="InterPro" id="IPR036237">
    <property type="entry name" value="Xyl_isomerase-like_sf"/>
</dbReference>
<keyword evidence="3" id="KW-1185">Reference proteome</keyword>
<organism evidence="2 3">
    <name type="scientific">Saccharothrix lopnurensis</name>
    <dbReference type="NCBI Taxonomy" id="1670621"/>
    <lineage>
        <taxon>Bacteria</taxon>
        <taxon>Bacillati</taxon>
        <taxon>Actinomycetota</taxon>
        <taxon>Actinomycetes</taxon>
        <taxon>Pseudonocardiales</taxon>
        <taxon>Pseudonocardiaceae</taxon>
        <taxon>Saccharothrix</taxon>
    </lineage>
</organism>
<dbReference type="RefSeq" id="WP_380637187.1">
    <property type="nucleotide sequence ID" value="NZ_JBHSQO010000015.1"/>
</dbReference>
<sequence length="253" mass="26845">MITAGLASVTFRGRTVEEVVDLAAGAGLGVVEWGADVHVPPGDPVGAARAARLCRERGLTVGTYGSYYKAGDSDPADFDRALAAAGALGAPRIRVWAGVRGSAETGPAEREAITDDLRRCARLAAEGGVAVTVEHHVSSLTDTLDSALRLRRDVPGLVGHWQPREEPDVRECLAEVTALLPGLAAVHAFSWGADGFTERLPLADRADLWRPVLALLAGDDAERHVLLEFVRDDDPDAFRRDAATLLSWVGEVA</sequence>
<gene>
    <name evidence="2" type="ORF">ACFP3R_17025</name>
</gene>
<dbReference type="Proteomes" id="UP001596220">
    <property type="component" value="Unassembled WGS sequence"/>
</dbReference>
<dbReference type="InterPro" id="IPR050312">
    <property type="entry name" value="IolE/XylAMocC-like"/>
</dbReference>
<keyword evidence="2" id="KW-0413">Isomerase</keyword>
<comment type="caution">
    <text evidence="2">The sequence shown here is derived from an EMBL/GenBank/DDBJ whole genome shotgun (WGS) entry which is preliminary data.</text>
</comment>
<evidence type="ECO:0000313" key="2">
    <source>
        <dbReference type="EMBL" id="MFC6090984.1"/>
    </source>
</evidence>
<name>A0ABW1P5X1_9PSEU</name>
<dbReference type="Pfam" id="PF01261">
    <property type="entry name" value="AP_endonuc_2"/>
    <property type="match status" value="1"/>
</dbReference>
<dbReference type="SUPFAM" id="SSF51658">
    <property type="entry name" value="Xylose isomerase-like"/>
    <property type="match status" value="1"/>
</dbReference>
<reference evidence="3" key="1">
    <citation type="journal article" date="2019" name="Int. J. Syst. Evol. Microbiol.">
        <title>The Global Catalogue of Microorganisms (GCM) 10K type strain sequencing project: providing services to taxonomists for standard genome sequencing and annotation.</title>
        <authorList>
            <consortium name="The Broad Institute Genomics Platform"/>
            <consortium name="The Broad Institute Genome Sequencing Center for Infectious Disease"/>
            <person name="Wu L."/>
            <person name="Ma J."/>
        </authorList>
    </citation>
    <scope>NUCLEOTIDE SEQUENCE [LARGE SCALE GENOMIC DNA]</scope>
    <source>
        <strain evidence="3">CGMCC 4.7246</strain>
    </source>
</reference>
<dbReference type="PANTHER" id="PTHR12110:SF41">
    <property type="entry name" value="INOSOSE DEHYDRATASE"/>
    <property type="match status" value="1"/>
</dbReference>
<dbReference type="PANTHER" id="PTHR12110">
    <property type="entry name" value="HYDROXYPYRUVATE ISOMERASE"/>
    <property type="match status" value="1"/>
</dbReference>
<dbReference type="Gene3D" id="3.20.20.150">
    <property type="entry name" value="Divalent-metal-dependent TIM barrel enzymes"/>
    <property type="match status" value="1"/>
</dbReference>
<evidence type="ECO:0000313" key="3">
    <source>
        <dbReference type="Proteomes" id="UP001596220"/>
    </source>
</evidence>
<evidence type="ECO:0000259" key="1">
    <source>
        <dbReference type="Pfam" id="PF01261"/>
    </source>
</evidence>
<dbReference type="EMBL" id="JBHSQO010000015">
    <property type="protein sequence ID" value="MFC6090984.1"/>
    <property type="molecule type" value="Genomic_DNA"/>
</dbReference>